<comment type="caution">
    <text evidence="2">The sequence shown here is derived from an EMBL/GenBank/DDBJ whole genome shotgun (WGS) entry which is preliminary data.</text>
</comment>
<gene>
    <name evidence="2" type="ORF">ABJI51_18180</name>
</gene>
<reference evidence="2 3" key="1">
    <citation type="submission" date="2024-05" db="EMBL/GenBank/DDBJ databases">
        <authorList>
            <person name="Zhao H."/>
            <person name="Xu Y."/>
            <person name="Lin S."/>
            <person name="Spain J.C."/>
            <person name="Zhou N.-Y."/>
        </authorList>
    </citation>
    <scope>NUCLEOTIDE SEQUENCE [LARGE SCALE GENOMIC DNA]</scope>
    <source>
        <strain evidence="2 3">NEAU-NG30</strain>
    </source>
</reference>
<protein>
    <submittedName>
        <fullName evidence="2">GNAT family N-acetyltransferase</fullName>
    </submittedName>
</protein>
<sequence length="247" mass="26298">MVVREQRAGADGVPVVSYLRRESGGRPWADRVTVLGPGAADVIVREMSGWAVTGPRSLAAELVARGATLLRASHRMTCDLSVRRPPDDWAGPAAAAPLRFGPAARPVEDLFPAWRAAYAPGHPDYRAEYEDDAALRDRFEALVAGAAYGPLSPLSAVLTDGGVVVAGLLLNDFPGEVPWGGFLITDLFRHPAYPKAGTLLLRRTLARAAAAGLGAVGLVVTDGNPARRRYEQHGFEVFDSPATVRIL</sequence>
<evidence type="ECO:0000259" key="1">
    <source>
        <dbReference type="PROSITE" id="PS51186"/>
    </source>
</evidence>
<organism evidence="2 3">
    <name type="scientific">Amycolatopsis melonis</name>
    <dbReference type="NCBI Taxonomy" id="3156488"/>
    <lineage>
        <taxon>Bacteria</taxon>
        <taxon>Bacillati</taxon>
        <taxon>Actinomycetota</taxon>
        <taxon>Actinomycetes</taxon>
        <taxon>Pseudonocardiales</taxon>
        <taxon>Pseudonocardiaceae</taxon>
        <taxon>Amycolatopsis</taxon>
    </lineage>
</organism>
<dbReference type="InterPro" id="IPR000182">
    <property type="entry name" value="GNAT_dom"/>
</dbReference>
<evidence type="ECO:0000313" key="2">
    <source>
        <dbReference type="EMBL" id="MEQ0561017.1"/>
    </source>
</evidence>
<feature type="domain" description="N-acetyltransferase" evidence="1">
    <location>
        <begin position="98"/>
        <end position="247"/>
    </location>
</feature>
<dbReference type="Gene3D" id="3.40.630.30">
    <property type="match status" value="1"/>
</dbReference>
<accession>A0ABV0LFE2</accession>
<name>A0ABV0LFE2_9PSEU</name>
<dbReference type="EMBL" id="JBDZYD010000006">
    <property type="protein sequence ID" value="MEQ0561017.1"/>
    <property type="molecule type" value="Genomic_DNA"/>
</dbReference>
<dbReference type="InterPro" id="IPR016181">
    <property type="entry name" value="Acyl_CoA_acyltransferase"/>
</dbReference>
<dbReference type="SUPFAM" id="SSF55729">
    <property type="entry name" value="Acyl-CoA N-acyltransferases (Nat)"/>
    <property type="match status" value="1"/>
</dbReference>
<dbReference type="PROSITE" id="PS51186">
    <property type="entry name" value="GNAT"/>
    <property type="match status" value="1"/>
</dbReference>
<dbReference type="Proteomes" id="UP001440984">
    <property type="component" value="Unassembled WGS sequence"/>
</dbReference>
<proteinExistence type="predicted"/>
<keyword evidence="3" id="KW-1185">Reference proteome</keyword>
<dbReference type="RefSeq" id="WP_348952215.1">
    <property type="nucleotide sequence ID" value="NZ_JBDZYD010000006.1"/>
</dbReference>
<evidence type="ECO:0000313" key="3">
    <source>
        <dbReference type="Proteomes" id="UP001440984"/>
    </source>
</evidence>